<evidence type="ECO:0000256" key="1">
    <source>
        <dbReference type="ARBA" id="ARBA00004651"/>
    </source>
</evidence>
<evidence type="ECO:0000313" key="9">
    <source>
        <dbReference type="EMBL" id="MBB6228720.1"/>
    </source>
</evidence>
<dbReference type="Pfam" id="PF07690">
    <property type="entry name" value="MFS_1"/>
    <property type="match status" value="1"/>
</dbReference>
<evidence type="ECO:0000256" key="7">
    <source>
        <dbReference type="SAM" id="Phobius"/>
    </source>
</evidence>
<feature type="transmembrane region" description="Helical" evidence="7">
    <location>
        <begin position="296"/>
        <end position="318"/>
    </location>
</feature>
<feature type="transmembrane region" description="Helical" evidence="7">
    <location>
        <begin position="142"/>
        <end position="162"/>
    </location>
</feature>
<comment type="subcellular location">
    <subcellularLocation>
        <location evidence="1">Cell membrane</location>
        <topology evidence="1">Multi-pass membrane protein</topology>
    </subcellularLocation>
</comment>
<evidence type="ECO:0000256" key="2">
    <source>
        <dbReference type="ARBA" id="ARBA00022448"/>
    </source>
</evidence>
<keyword evidence="3" id="KW-1003">Cell membrane</keyword>
<feature type="transmembrane region" description="Helical" evidence="7">
    <location>
        <begin position="253"/>
        <end position="276"/>
    </location>
</feature>
<dbReference type="EMBL" id="JACIIV010000023">
    <property type="protein sequence ID" value="MBB6228720.1"/>
    <property type="molecule type" value="Genomic_DNA"/>
</dbReference>
<evidence type="ECO:0000256" key="4">
    <source>
        <dbReference type="ARBA" id="ARBA00022692"/>
    </source>
</evidence>
<feature type="transmembrane region" description="Helical" evidence="7">
    <location>
        <begin position="207"/>
        <end position="227"/>
    </location>
</feature>
<comment type="caution">
    <text evidence="9">The sequence shown here is derived from an EMBL/GenBank/DDBJ whole genome shotgun (WGS) entry which is preliminary data.</text>
</comment>
<dbReference type="InterPro" id="IPR005279">
    <property type="entry name" value="Dipep/tripep_permease"/>
</dbReference>
<dbReference type="PROSITE" id="PS50850">
    <property type="entry name" value="MFS"/>
    <property type="match status" value="1"/>
</dbReference>
<dbReference type="InterPro" id="IPR020846">
    <property type="entry name" value="MFS_dom"/>
</dbReference>
<feature type="transmembrane region" description="Helical" evidence="7">
    <location>
        <begin position="119"/>
        <end position="136"/>
    </location>
</feature>
<feature type="transmembrane region" description="Helical" evidence="7">
    <location>
        <begin position="183"/>
        <end position="201"/>
    </location>
</feature>
<dbReference type="InterPro" id="IPR036259">
    <property type="entry name" value="MFS_trans_sf"/>
</dbReference>
<keyword evidence="5 7" id="KW-1133">Transmembrane helix</keyword>
<evidence type="ECO:0000259" key="8">
    <source>
        <dbReference type="PROSITE" id="PS50850"/>
    </source>
</evidence>
<dbReference type="GO" id="GO:0005886">
    <property type="term" value="C:plasma membrane"/>
    <property type="evidence" value="ECO:0007669"/>
    <property type="project" value="UniProtKB-SubCell"/>
</dbReference>
<evidence type="ECO:0000313" key="10">
    <source>
        <dbReference type="Proteomes" id="UP000538147"/>
    </source>
</evidence>
<keyword evidence="10" id="KW-1185">Reference proteome</keyword>
<feature type="transmembrane region" description="Helical" evidence="7">
    <location>
        <begin position="87"/>
        <end position="112"/>
    </location>
</feature>
<evidence type="ECO:0000256" key="5">
    <source>
        <dbReference type="ARBA" id="ARBA00022989"/>
    </source>
</evidence>
<feature type="transmembrane region" description="Helical" evidence="7">
    <location>
        <begin position="358"/>
        <end position="376"/>
    </location>
</feature>
<organism evidence="9 10">
    <name type="scientific">Polymorphobacter multimanifer</name>
    <dbReference type="NCBI Taxonomy" id="1070431"/>
    <lineage>
        <taxon>Bacteria</taxon>
        <taxon>Pseudomonadati</taxon>
        <taxon>Pseudomonadota</taxon>
        <taxon>Alphaproteobacteria</taxon>
        <taxon>Sphingomonadales</taxon>
        <taxon>Sphingosinicellaceae</taxon>
        <taxon>Polymorphobacter</taxon>
    </lineage>
</organism>
<evidence type="ECO:0000256" key="6">
    <source>
        <dbReference type="ARBA" id="ARBA00023136"/>
    </source>
</evidence>
<keyword evidence="2" id="KW-0813">Transport</keyword>
<dbReference type="NCBIfam" id="TIGR00924">
    <property type="entry name" value="yjdL_sub1_fam"/>
    <property type="match status" value="1"/>
</dbReference>
<evidence type="ECO:0000256" key="3">
    <source>
        <dbReference type="ARBA" id="ARBA00022475"/>
    </source>
</evidence>
<dbReference type="PANTHER" id="PTHR23517:SF15">
    <property type="entry name" value="PROTON-DEPENDENT OLIGOPEPTIDE FAMILY TRANSPORT PROTEIN"/>
    <property type="match status" value="1"/>
</dbReference>
<dbReference type="GO" id="GO:0015833">
    <property type="term" value="P:peptide transport"/>
    <property type="evidence" value="ECO:0007669"/>
    <property type="project" value="InterPro"/>
</dbReference>
<dbReference type="GO" id="GO:1904680">
    <property type="term" value="F:peptide transmembrane transporter activity"/>
    <property type="evidence" value="ECO:0007669"/>
    <property type="project" value="InterPro"/>
</dbReference>
<accession>A0A841L8F9</accession>
<feature type="transmembrane region" description="Helical" evidence="7">
    <location>
        <begin position="330"/>
        <end position="352"/>
    </location>
</feature>
<dbReference type="Gene3D" id="1.20.1250.20">
    <property type="entry name" value="MFS general substrate transporter like domains"/>
    <property type="match status" value="2"/>
</dbReference>
<dbReference type="SUPFAM" id="SSF103473">
    <property type="entry name" value="MFS general substrate transporter"/>
    <property type="match status" value="1"/>
</dbReference>
<reference evidence="9 10" key="1">
    <citation type="submission" date="2020-08" db="EMBL/GenBank/DDBJ databases">
        <title>Genomic Encyclopedia of Type Strains, Phase IV (KMG-IV): sequencing the most valuable type-strain genomes for metagenomic binning, comparative biology and taxonomic classification.</title>
        <authorList>
            <person name="Goeker M."/>
        </authorList>
    </citation>
    <scope>NUCLEOTIDE SEQUENCE [LARGE SCALE GENOMIC DNA]</scope>
    <source>
        <strain evidence="9 10">DSM 102189</strain>
    </source>
</reference>
<proteinExistence type="predicted"/>
<dbReference type="Proteomes" id="UP000538147">
    <property type="component" value="Unassembled WGS sequence"/>
</dbReference>
<dbReference type="InterPro" id="IPR050171">
    <property type="entry name" value="MFS_Transporters"/>
</dbReference>
<dbReference type="InterPro" id="IPR011701">
    <property type="entry name" value="MFS"/>
</dbReference>
<sequence length="454" mass="47784">MLPENAMASLAPPADMDEDTAWFGHPRGLAVLSATQVWERFSYFGMNALLGLYMVGQLLKAGHVETVLGFRAFRSVLEALFGPMTELALAALIFGLYGGLFNIMPVVGGWLADRYIGQRRAVMAGLLLMAAGHLAMASEALFLLALALLVSGGGLLVGNLYAQVGNLYGAGDPRRDRGYSVHLIALNIGAFAAPLVCGTLGERFGFHWGFTAAGIGMLIGVATYWFGRATLPPDISLATAAPTPRDPHARRRILAILIATLPYIVAIASAMQAYNIVIIWAEATMDRTVFGFEAPVTWLLTFDGLATIIGVALTIPIWSRLAARGREPGIMAKLAVGSLSVASAWGLMALTATPQASPLLPVLLLYLLLGIGYGWMLPSIHAFASSTAPLGTVTTMVSVAVMAFGLGNIGSGWLGRFYEPLGATGFFALLAAIGVGGALLAAVLQPVVTRLLKP</sequence>
<feature type="transmembrane region" description="Helical" evidence="7">
    <location>
        <begin position="388"/>
        <end position="409"/>
    </location>
</feature>
<protein>
    <submittedName>
        <fullName evidence="9">POT family proton-dependent oligopeptide transporter</fullName>
    </submittedName>
</protein>
<feature type="domain" description="Major facilitator superfamily (MFS) profile" evidence="8">
    <location>
        <begin position="49"/>
        <end position="449"/>
    </location>
</feature>
<name>A0A841L8F9_9SPHN</name>
<feature type="transmembrane region" description="Helical" evidence="7">
    <location>
        <begin position="421"/>
        <end position="444"/>
    </location>
</feature>
<keyword evidence="6 7" id="KW-0472">Membrane</keyword>
<dbReference type="PANTHER" id="PTHR23517">
    <property type="entry name" value="RESISTANCE PROTEIN MDTM, PUTATIVE-RELATED-RELATED"/>
    <property type="match status" value="1"/>
</dbReference>
<dbReference type="AlphaFoldDB" id="A0A841L8F9"/>
<keyword evidence="4 7" id="KW-0812">Transmembrane</keyword>
<gene>
    <name evidence="9" type="ORF">FHS79_002911</name>
</gene>